<sequence length="532" mass="61774">MTAQEQWGYVKSEIRLFTQHYAIDYTNWRKKSIKVLQRKRNAFLCSQPPIATRLQCLPVMEQQIEFLQRELIDIAALKAGIRWKENGEKSAGYLKRIHQVRNVEQTINCLQNPTAGSTVSSHTAEPEHSDIYRVYLTSNRVEQWKVLKVFQHVIQKYYSDDYKEAINYFKNSFKKFLNDYSTPDKRLQMAIEKMTNSVDAVLESKPAQVVFEKRKTGERKQLYNAHAQNSVYQDKATLVDSNNIIKKSNFQGKDMLKKKKLKRLQVKDMKDLPLNQKVHALVGAFGSNNILNLASPGLVPERFQYEILKRMKRYKFTLPLAANEKERQFLIQLSNCKSLEDIEPLVKNIPLVPPSGSFTFFSIALTKLIALWQSEVLLNHKHKEAWYQMHVYGDLLDSAFLFDKNYNIKRSECHASTIKYLKKIKKIDNKEKDVKVDLILFNHGCGDMFTCEDKPESVSPGVVQDDFEKGNMLREKRLLYLQSIVPYKSNVKHIKVLSAQFHGLTLTIYGSKMTEVGDIIYMVNIKFTGFIN</sequence>
<comment type="caution">
    <text evidence="1">The sequence shown here is derived from an EMBL/GenBank/DDBJ whole genome shotgun (WGS) entry which is preliminary data.</text>
</comment>
<keyword evidence="2" id="KW-1185">Reference proteome</keyword>
<name>A0A9P7BPI8_RHIOR</name>
<accession>A0A9P7BPI8</accession>
<organism evidence="1 2">
    <name type="scientific">Rhizopus oryzae</name>
    <name type="common">Mucormycosis agent</name>
    <name type="synonym">Rhizopus arrhizus var. delemar</name>
    <dbReference type="NCBI Taxonomy" id="64495"/>
    <lineage>
        <taxon>Eukaryota</taxon>
        <taxon>Fungi</taxon>
        <taxon>Fungi incertae sedis</taxon>
        <taxon>Mucoromycota</taxon>
        <taxon>Mucoromycotina</taxon>
        <taxon>Mucoromycetes</taxon>
        <taxon>Mucorales</taxon>
        <taxon>Mucorineae</taxon>
        <taxon>Rhizopodaceae</taxon>
        <taxon>Rhizopus</taxon>
    </lineage>
</organism>
<evidence type="ECO:0000313" key="2">
    <source>
        <dbReference type="Proteomes" id="UP000716291"/>
    </source>
</evidence>
<proteinExistence type="predicted"/>
<evidence type="ECO:0000313" key="1">
    <source>
        <dbReference type="EMBL" id="KAG1304417.1"/>
    </source>
</evidence>
<reference evidence="1" key="1">
    <citation type="journal article" date="2020" name="Microb. Genom.">
        <title>Genetic diversity of clinical and environmental Mucorales isolates obtained from an investigation of mucormycosis cases among solid organ transplant recipients.</title>
        <authorList>
            <person name="Nguyen M.H."/>
            <person name="Kaul D."/>
            <person name="Muto C."/>
            <person name="Cheng S.J."/>
            <person name="Richter R.A."/>
            <person name="Bruno V.M."/>
            <person name="Liu G."/>
            <person name="Beyhan S."/>
            <person name="Sundermann A.J."/>
            <person name="Mounaud S."/>
            <person name="Pasculle A.W."/>
            <person name="Nierman W.C."/>
            <person name="Driscoll E."/>
            <person name="Cumbie R."/>
            <person name="Clancy C.J."/>
            <person name="Dupont C.L."/>
        </authorList>
    </citation>
    <scope>NUCLEOTIDE SEQUENCE</scope>
    <source>
        <strain evidence="1">GL11</strain>
    </source>
</reference>
<gene>
    <name evidence="1" type="ORF">G6F64_009223</name>
</gene>
<dbReference type="Proteomes" id="UP000716291">
    <property type="component" value="Unassembled WGS sequence"/>
</dbReference>
<dbReference type="AlphaFoldDB" id="A0A9P7BPI8"/>
<dbReference type="EMBL" id="JAANQT010001641">
    <property type="protein sequence ID" value="KAG1304417.1"/>
    <property type="molecule type" value="Genomic_DNA"/>
</dbReference>
<protein>
    <submittedName>
        <fullName evidence="1">Uncharacterized protein</fullName>
    </submittedName>
</protein>